<protein>
    <submittedName>
        <fullName evidence="1">Group-specific protein</fullName>
    </submittedName>
</protein>
<accession>A0A974RZV7</accession>
<dbReference type="KEGG" id="ppsr:I6J18_12995"/>
<evidence type="ECO:0000313" key="1">
    <source>
        <dbReference type="EMBL" id="QQS98644.1"/>
    </source>
</evidence>
<reference evidence="1 2" key="1">
    <citation type="submission" date="2021-01" db="EMBL/GenBank/DDBJ databases">
        <title>FDA dAtabase for Regulatory Grade micrObial Sequences (FDA-ARGOS): Supporting development and validation of Infectious Disease Dx tests.</title>
        <authorList>
            <person name="Nelson B."/>
            <person name="Plummer A."/>
            <person name="Tallon L."/>
            <person name="Sadzewicz L."/>
            <person name="Zhao X."/>
            <person name="Boylan J."/>
            <person name="Ott S."/>
            <person name="Bowen H."/>
            <person name="Vavikolanu K."/>
            <person name="Mehta A."/>
            <person name="Aluvathingal J."/>
            <person name="Nadendla S."/>
            <person name="Myers T."/>
            <person name="Yan Y."/>
            <person name="Sichtig H."/>
        </authorList>
    </citation>
    <scope>NUCLEOTIDE SEQUENCE [LARGE SCALE GENOMIC DNA]</scope>
    <source>
        <strain evidence="1 2">FDAARGOS_1161</strain>
    </source>
</reference>
<gene>
    <name evidence="1" type="ORF">I6J18_12995</name>
</gene>
<proteinExistence type="predicted"/>
<evidence type="ECO:0000313" key="2">
    <source>
        <dbReference type="Proteomes" id="UP000595254"/>
    </source>
</evidence>
<keyword evidence="2" id="KW-1185">Reference proteome</keyword>
<dbReference type="AlphaFoldDB" id="A0A974RZV7"/>
<name>A0A974RZV7_PERPY</name>
<organism evidence="1 2">
    <name type="scientific">Peribacillus psychrosaccharolyticus</name>
    <name type="common">Bacillus psychrosaccharolyticus</name>
    <dbReference type="NCBI Taxonomy" id="1407"/>
    <lineage>
        <taxon>Bacteria</taxon>
        <taxon>Bacillati</taxon>
        <taxon>Bacillota</taxon>
        <taxon>Bacilli</taxon>
        <taxon>Bacillales</taxon>
        <taxon>Bacillaceae</taxon>
        <taxon>Peribacillus</taxon>
    </lineage>
</organism>
<dbReference type="RefSeq" id="WP_040373634.1">
    <property type="nucleotide sequence ID" value="NZ_CP068053.1"/>
</dbReference>
<dbReference type="EMBL" id="CP068053">
    <property type="protein sequence ID" value="QQS98644.1"/>
    <property type="molecule type" value="Genomic_DNA"/>
</dbReference>
<sequence length="187" mass="22112">MQEYIYHMVPKEMIGDKLIPLNALSEISPHLYKKYTKKYCSHPDRLKLLKRQIPKLNCLWNDVIHFIPLNPYYVYEALTCLGIKTKEKQRFFKIPIERLTNNTNAIYFYTKEKYKGPAMNINEGEIKLLHIETYKELKELPSASLDYYKVENEKGNGFGLFAYIPHLLSLGEVQIKDVEIVSWNQFD</sequence>
<dbReference type="Proteomes" id="UP000595254">
    <property type="component" value="Chromosome"/>
</dbReference>